<dbReference type="Pfam" id="PF02826">
    <property type="entry name" value="2-Hacid_dh_C"/>
    <property type="match status" value="1"/>
</dbReference>
<proteinExistence type="inferred from homology"/>
<gene>
    <name evidence="6" type="ORF">DBV39_14940</name>
</gene>
<dbReference type="PANTHER" id="PTHR10996">
    <property type="entry name" value="2-HYDROXYACID DEHYDROGENASE-RELATED"/>
    <property type="match status" value="1"/>
</dbReference>
<evidence type="ECO:0000256" key="3">
    <source>
        <dbReference type="RuleBase" id="RU003719"/>
    </source>
</evidence>
<evidence type="ECO:0000256" key="2">
    <source>
        <dbReference type="ARBA" id="ARBA00023027"/>
    </source>
</evidence>
<dbReference type="GO" id="GO:0005829">
    <property type="term" value="C:cytosol"/>
    <property type="evidence" value="ECO:0007669"/>
    <property type="project" value="TreeGrafter"/>
</dbReference>
<feature type="domain" description="D-isomer specific 2-hydroxyacid dehydrogenase NAD-binding" evidence="5">
    <location>
        <begin position="105"/>
        <end position="279"/>
    </location>
</feature>
<evidence type="ECO:0000259" key="5">
    <source>
        <dbReference type="Pfam" id="PF02826"/>
    </source>
</evidence>
<dbReference type="KEGG" id="boz:DBV39_14940"/>
<dbReference type="GO" id="GO:0051287">
    <property type="term" value="F:NAD binding"/>
    <property type="evidence" value="ECO:0007669"/>
    <property type="project" value="InterPro"/>
</dbReference>
<dbReference type="SUPFAM" id="SSF51735">
    <property type="entry name" value="NAD(P)-binding Rossmann-fold domains"/>
    <property type="match status" value="1"/>
</dbReference>
<keyword evidence="7" id="KW-1185">Reference proteome</keyword>
<name>A0A2R4XLY6_9BURK</name>
<dbReference type="InterPro" id="IPR006140">
    <property type="entry name" value="D-isomer_DH_NAD-bd"/>
</dbReference>
<evidence type="ECO:0000256" key="1">
    <source>
        <dbReference type="ARBA" id="ARBA00023002"/>
    </source>
</evidence>
<dbReference type="PANTHER" id="PTHR10996:SF178">
    <property type="entry name" value="2-HYDROXYACID DEHYDROGENASE YGL185C-RELATED"/>
    <property type="match status" value="1"/>
</dbReference>
<evidence type="ECO:0000313" key="7">
    <source>
        <dbReference type="Proteomes" id="UP000244571"/>
    </source>
</evidence>
<dbReference type="AlphaFoldDB" id="A0A2R4XLY6"/>
<keyword evidence="1 3" id="KW-0560">Oxidoreductase</keyword>
<evidence type="ECO:0000313" key="6">
    <source>
        <dbReference type="EMBL" id="AWB34805.1"/>
    </source>
</evidence>
<keyword evidence="2" id="KW-0520">NAD</keyword>
<organism evidence="6 7">
    <name type="scientific">Orrella marina</name>
    <dbReference type="NCBI Taxonomy" id="2163011"/>
    <lineage>
        <taxon>Bacteria</taxon>
        <taxon>Pseudomonadati</taxon>
        <taxon>Pseudomonadota</taxon>
        <taxon>Betaproteobacteria</taxon>
        <taxon>Burkholderiales</taxon>
        <taxon>Alcaligenaceae</taxon>
        <taxon>Orrella</taxon>
    </lineage>
</organism>
<evidence type="ECO:0000259" key="4">
    <source>
        <dbReference type="Pfam" id="PF00389"/>
    </source>
</evidence>
<sequence length="319" mass="33733">MSARVLLTNPIHPHYQALLAEKVDVVLAENPSPQTILRLARDCDAMIVRAHLPEDVFDHAPSMKYVVRHGVGLDMIPMEQATARGIAVANMPGGNTVAVTEYALAAIFHIRRGLATIDRTLREKGWHAAKPMSNDCIELAGSTCGIIGVGSIGKRLAAALHALDVKVLGLTRRPQTMPSFVEAVDKQTLLERSDIVILACPHNAQTHHLINADAIAAMKPGAAIVNVARGPVVDTAALVQALNSGQVGAAVLDVHESAMLTGEEPIFGCPNTLLTPHLAGLTATSLENLSRGSVETVLALLAGERPDNVVNPEVFDASS</sequence>
<dbReference type="Gene3D" id="3.40.50.720">
    <property type="entry name" value="NAD(P)-binding Rossmann-like Domain"/>
    <property type="match status" value="2"/>
</dbReference>
<dbReference type="InterPro" id="IPR006139">
    <property type="entry name" value="D-isomer_2_OHA_DH_cat_dom"/>
</dbReference>
<dbReference type="SUPFAM" id="SSF52283">
    <property type="entry name" value="Formate/glycerate dehydrogenase catalytic domain-like"/>
    <property type="match status" value="1"/>
</dbReference>
<reference evidence="6 7" key="1">
    <citation type="submission" date="2018-04" db="EMBL/GenBank/DDBJ databases">
        <title>Bordetella sp. HZ20 isolated from seawater.</title>
        <authorList>
            <person name="Sun C."/>
        </authorList>
    </citation>
    <scope>NUCLEOTIDE SEQUENCE [LARGE SCALE GENOMIC DNA]</scope>
    <source>
        <strain evidence="6 7">HZ20</strain>
    </source>
</reference>
<dbReference type="GO" id="GO:0016618">
    <property type="term" value="F:hydroxypyruvate reductase [NAD(P)H] activity"/>
    <property type="evidence" value="ECO:0007669"/>
    <property type="project" value="TreeGrafter"/>
</dbReference>
<dbReference type="InterPro" id="IPR050223">
    <property type="entry name" value="D-isomer_2-hydroxyacid_DH"/>
</dbReference>
<dbReference type="InterPro" id="IPR036291">
    <property type="entry name" value="NAD(P)-bd_dom_sf"/>
</dbReference>
<accession>A0A2R4XLY6</accession>
<protein>
    <submittedName>
        <fullName evidence="6">Hydroxyacid dehydrogenase</fullName>
    </submittedName>
</protein>
<dbReference type="OrthoDB" id="9805416at2"/>
<dbReference type="RefSeq" id="WP_108622215.1">
    <property type="nucleotide sequence ID" value="NZ_CP028901.1"/>
</dbReference>
<dbReference type="EMBL" id="CP028901">
    <property type="protein sequence ID" value="AWB34805.1"/>
    <property type="molecule type" value="Genomic_DNA"/>
</dbReference>
<feature type="domain" description="D-isomer specific 2-hydroxyacid dehydrogenase catalytic" evidence="4">
    <location>
        <begin position="5"/>
        <end position="311"/>
    </location>
</feature>
<dbReference type="GO" id="GO:0030267">
    <property type="term" value="F:glyoxylate reductase (NADPH) activity"/>
    <property type="evidence" value="ECO:0007669"/>
    <property type="project" value="TreeGrafter"/>
</dbReference>
<comment type="similarity">
    <text evidence="3">Belongs to the D-isomer specific 2-hydroxyacid dehydrogenase family.</text>
</comment>
<dbReference type="Pfam" id="PF00389">
    <property type="entry name" value="2-Hacid_dh"/>
    <property type="match status" value="1"/>
</dbReference>
<dbReference type="Proteomes" id="UP000244571">
    <property type="component" value="Chromosome"/>
</dbReference>